<dbReference type="Proteomes" id="UP001597083">
    <property type="component" value="Unassembled WGS sequence"/>
</dbReference>
<accession>A0ABW3CHA0</accession>
<protein>
    <submittedName>
        <fullName evidence="2">Helix-turn-helix domain-containing protein</fullName>
    </submittedName>
</protein>
<dbReference type="EMBL" id="JBHTIR010002103">
    <property type="protein sequence ID" value="MFD0853362.1"/>
    <property type="molecule type" value="Genomic_DNA"/>
</dbReference>
<dbReference type="InterPro" id="IPR025736">
    <property type="entry name" value="PucR_C-HTH_dom"/>
</dbReference>
<sequence>ETLAAFLDHAGSSPATAAALHIHRTSLYYRLRQIEEITGLDLGNGEDRLTLHLGLRLLSLLPADQGYSAPHLATQPPARP</sequence>
<gene>
    <name evidence="2" type="ORF">ACFQ07_14065</name>
</gene>
<reference evidence="3" key="1">
    <citation type="journal article" date="2019" name="Int. J. Syst. Evol. Microbiol.">
        <title>The Global Catalogue of Microorganisms (GCM) 10K type strain sequencing project: providing services to taxonomists for standard genome sequencing and annotation.</title>
        <authorList>
            <consortium name="The Broad Institute Genomics Platform"/>
            <consortium name="The Broad Institute Genome Sequencing Center for Infectious Disease"/>
            <person name="Wu L."/>
            <person name="Ma J."/>
        </authorList>
    </citation>
    <scope>NUCLEOTIDE SEQUENCE [LARGE SCALE GENOMIC DNA]</scope>
    <source>
        <strain evidence="3">JCM 31696</strain>
    </source>
</reference>
<evidence type="ECO:0000313" key="2">
    <source>
        <dbReference type="EMBL" id="MFD0853362.1"/>
    </source>
</evidence>
<dbReference type="Gene3D" id="1.10.10.2840">
    <property type="entry name" value="PucR C-terminal helix-turn-helix domain"/>
    <property type="match status" value="1"/>
</dbReference>
<proteinExistence type="predicted"/>
<dbReference type="InterPro" id="IPR042070">
    <property type="entry name" value="PucR_C-HTH_sf"/>
</dbReference>
<dbReference type="PANTHER" id="PTHR33744">
    <property type="entry name" value="CARBOHYDRATE DIACID REGULATOR"/>
    <property type="match status" value="1"/>
</dbReference>
<keyword evidence="3" id="KW-1185">Reference proteome</keyword>
<name>A0ABW3CHA0_9ACTN</name>
<feature type="non-terminal residue" evidence="2">
    <location>
        <position position="1"/>
    </location>
</feature>
<dbReference type="InterPro" id="IPR051448">
    <property type="entry name" value="CdaR-like_regulators"/>
</dbReference>
<dbReference type="Pfam" id="PF13556">
    <property type="entry name" value="HTH_30"/>
    <property type="match status" value="1"/>
</dbReference>
<organism evidence="2 3">
    <name type="scientific">Actinomadura adrarensis</name>
    <dbReference type="NCBI Taxonomy" id="1819600"/>
    <lineage>
        <taxon>Bacteria</taxon>
        <taxon>Bacillati</taxon>
        <taxon>Actinomycetota</taxon>
        <taxon>Actinomycetes</taxon>
        <taxon>Streptosporangiales</taxon>
        <taxon>Thermomonosporaceae</taxon>
        <taxon>Actinomadura</taxon>
    </lineage>
</organism>
<feature type="domain" description="PucR C-terminal helix-turn-helix" evidence="1">
    <location>
        <begin position="1"/>
        <end position="57"/>
    </location>
</feature>
<evidence type="ECO:0000313" key="3">
    <source>
        <dbReference type="Proteomes" id="UP001597083"/>
    </source>
</evidence>
<dbReference type="PANTHER" id="PTHR33744:SF1">
    <property type="entry name" value="DNA-BINDING TRANSCRIPTIONAL ACTIVATOR ADER"/>
    <property type="match status" value="1"/>
</dbReference>
<evidence type="ECO:0000259" key="1">
    <source>
        <dbReference type="Pfam" id="PF13556"/>
    </source>
</evidence>
<comment type="caution">
    <text evidence="2">The sequence shown here is derived from an EMBL/GenBank/DDBJ whole genome shotgun (WGS) entry which is preliminary data.</text>
</comment>